<feature type="chain" id="PRO_5022050340" description="Planctomycete cytochrome C" evidence="2">
    <location>
        <begin position="29"/>
        <end position="812"/>
    </location>
</feature>
<dbReference type="KEGG" id="acaf:CA12_42860"/>
<dbReference type="Pfam" id="PF07637">
    <property type="entry name" value="PSD5"/>
    <property type="match status" value="1"/>
</dbReference>
<dbReference type="Pfam" id="PF07627">
    <property type="entry name" value="PSCyt3"/>
    <property type="match status" value="1"/>
</dbReference>
<feature type="region of interest" description="Disordered" evidence="1">
    <location>
        <begin position="789"/>
        <end position="812"/>
    </location>
</feature>
<dbReference type="InterPro" id="IPR013043">
    <property type="entry name" value="DUF1595"/>
</dbReference>
<evidence type="ECO:0000313" key="9">
    <source>
        <dbReference type="Proteomes" id="UP000318741"/>
    </source>
</evidence>
<keyword evidence="2" id="KW-0732">Signal</keyword>
<dbReference type="InterPro" id="IPR013036">
    <property type="entry name" value="DUF1587"/>
</dbReference>
<accession>A0A517PFJ2</accession>
<dbReference type="EMBL" id="CP036265">
    <property type="protein sequence ID" value="QDT18146.1"/>
    <property type="molecule type" value="Genomic_DNA"/>
</dbReference>
<dbReference type="OrthoDB" id="175242at2"/>
<feature type="region of interest" description="Disordered" evidence="1">
    <location>
        <begin position="406"/>
        <end position="426"/>
    </location>
</feature>
<feature type="domain" description="DUF1592" evidence="6">
    <location>
        <begin position="430"/>
        <end position="558"/>
    </location>
</feature>
<evidence type="ECO:0000259" key="4">
    <source>
        <dbReference type="Pfam" id="PF07626"/>
    </source>
</evidence>
<dbReference type="InterPro" id="IPR013039">
    <property type="entry name" value="DUF1588"/>
</dbReference>
<feature type="domain" description="DUF1588" evidence="5">
    <location>
        <begin position="602"/>
        <end position="699"/>
    </location>
</feature>
<reference evidence="8 9" key="1">
    <citation type="submission" date="2019-02" db="EMBL/GenBank/DDBJ databases">
        <title>Deep-cultivation of Planctomycetes and their phenomic and genomic characterization uncovers novel biology.</title>
        <authorList>
            <person name="Wiegand S."/>
            <person name="Jogler M."/>
            <person name="Boedeker C."/>
            <person name="Pinto D."/>
            <person name="Vollmers J."/>
            <person name="Rivas-Marin E."/>
            <person name="Kohn T."/>
            <person name="Peeters S.H."/>
            <person name="Heuer A."/>
            <person name="Rast P."/>
            <person name="Oberbeckmann S."/>
            <person name="Bunk B."/>
            <person name="Jeske O."/>
            <person name="Meyerdierks A."/>
            <person name="Storesund J.E."/>
            <person name="Kallscheuer N."/>
            <person name="Luecker S."/>
            <person name="Lage O.M."/>
            <person name="Pohl T."/>
            <person name="Merkel B.J."/>
            <person name="Hornburger P."/>
            <person name="Mueller R.-W."/>
            <person name="Bruemmer F."/>
            <person name="Labrenz M."/>
            <person name="Spormann A.M."/>
            <person name="Op den Camp H."/>
            <person name="Overmann J."/>
            <person name="Amann R."/>
            <person name="Jetten M.S.M."/>
            <person name="Mascher T."/>
            <person name="Medema M.H."/>
            <person name="Devos D.P."/>
            <person name="Kaster A.-K."/>
            <person name="Ovreas L."/>
            <person name="Rohde M."/>
            <person name="Galperin M.Y."/>
            <person name="Jogler C."/>
        </authorList>
    </citation>
    <scope>NUCLEOTIDE SEQUENCE [LARGE SCALE GENOMIC DNA]</scope>
    <source>
        <strain evidence="8 9">CA12</strain>
    </source>
</reference>
<dbReference type="GO" id="GO:0009055">
    <property type="term" value="F:electron transfer activity"/>
    <property type="evidence" value="ECO:0007669"/>
    <property type="project" value="InterPro"/>
</dbReference>
<dbReference type="InterPro" id="IPR036909">
    <property type="entry name" value="Cyt_c-like_dom_sf"/>
</dbReference>
<dbReference type="Pfam" id="PF07626">
    <property type="entry name" value="PSD3"/>
    <property type="match status" value="1"/>
</dbReference>
<gene>
    <name evidence="8" type="ORF">CA12_42860</name>
</gene>
<feature type="domain" description="DUF1595" evidence="7">
    <location>
        <begin position="349"/>
        <end position="409"/>
    </location>
</feature>
<dbReference type="InterPro" id="IPR011478">
    <property type="entry name" value="DUF1585"/>
</dbReference>
<dbReference type="AlphaFoldDB" id="A0A517PFJ2"/>
<evidence type="ECO:0000259" key="6">
    <source>
        <dbReference type="Pfam" id="PF07631"/>
    </source>
</evidence>
<dbReference type="GO" id="GO:0020037">
    <property type="term" value="F:heme binding"/>
    <property type="evidence" value="ECO:0007669"/>
    <property type="project" value="InterPro"/>
</dbReference>
<protein>
    <recommendedName>
        <fullName evidence="10">Planctomycete cytochrome C</fullName>
    </recommendedName>
</protein>
<feature type="compositionally biased region" description="Basic and acidic residues" evidence="1">
    <location>
        <begin position="793"/>
        <end position="803"/>
    </location>
</feature>
<dbReference type="Pfam" id="PF07631">
    <property type="entry name" value="PSD4"/>
    <property type="match status" value="1"/>
</dbReference>
<evidence type="ECO:0000259" key="7">
    <source>
        <dbReference type="Pfam" id="PF07637"/>
    </source>
</evidence>
<dbReference type="SUPFAM" id="SSF46626">
    <property type="entry name" value="Cytochrome c"/>
    <property type="match status" value="1"/>
</dbReference>
<feature type="signal peptide" evidence="2">
    <location>
        <begin position="1"/>
        <end position="28"/>
    </location>
</feature>
<proteinExistence type="predicted"/>
<dbReference type="Pfam" id="PF07624">
    <property type="entry name" value="PSD2"/>
    <property type="match status" value="1"/>
</dbReference>
<feature type="domain" description="DUF1585" evidence="3">
    <location>
        <begin position="712"/>
        <end position="785"/>
    </location>
</feature>
<evidence type="ECO:0000313" key="8">
    <source>
        <dbReference type="EMBL" id="QDT18146.1"/>
    </source>
</evidence>
<evidence type="ECO:0000259" key="5">
    <source>
        <dbReference type="Pfam" id="PF07627"/>
    </source>
</evidence>
<evidence type="ECO:0000256" key="1">
    <source>
        <dbReference type="SAM" id="MobiDB-lite"/>
    </source>
</evidence>
<organism evidence="8 9">
    <name type="scientific">Alienimonas californiensis</name>
    <dbReference type="NCBI Taxonomy" id="2527989"/>
    <lineage>
        <taxon>Bacteria</taxon>
        <taxon>Pseudomonadati</taxon>
        <taxon>Planctomycetota</taxon>
        <taxon>Planctomycetia</taxon>
        <taxon>Planctomycetales</taxon>
        <taxon>Planctomycetaceae</taxon>
        <taxon>Alienimonas</taxon>
    </lineage>
</organism>
<evidence type="ECO:0008006" key="10">
    <source>
        <dbReference type="Google" id="ProtNLM"/>
    </source>
</evidence>
<feature type="region of interest" description="Disordered" evidence="1">
    <location>
        <begin position="207"/>
        <end position="230"/>
    </location>
</feature>
<sequence length="812" mass="88265" precursor="true">MRFAPAARFAPLFAAACGPFLVPLTAGAADPAPESATHYADVVRPQLVEYCGDCHAPDDEDNHVNFLAATTDGAINDARGLWGSVAEQLRNRTMPPADSAFQPTEDERRELADWIDGFLRATACERGPYAGPVVARRLNRQEYDNTLRDLLYVDLRPAEDFPADGAGGEGFDNNGETLFSSPILLERYLAATAEVLDAAISTPRLNHTIPPSKLRPVPEENADAPRTLKPGETLSAPLTVYVAADVTVAVKFERDAAGPVTLNVDGVPVGALSVDDAGGVPPRAKATLRLERGDHVLELTNPGKSPLRINGIGVWDDRPDAPRDDALVAHERLLGVPPYQRPDAPRAGARDALARLARRAFRRPVEPAEVEALMTLYDRSARRGDPWEESVKLAARGVLLSPKFLFRTEPPQESGSPADGSEEGEPQLVDDHALASRLSYFLWASMPDEALFELADAGRLSDPAVLDAQVDRMLADPKANGLAKHFAGQWLGTREVGGRIAPDVNRFRAIFSDELLDDLNAQPAEWFLYLLREDRPLREVIDADYAVVNERLSYHYGLAEPPEKLRGDAGKTADRGKKWMHEKKVDSAFRRFDLKGEDRARRGGVLGLGGALLASSYSQRTSPVLRGAWVLETLLGIKVPSPPPDVPELKGGNNSKGTVREKLARHRADPACSACHNLMDPVGFALDNYDILGRWRTEEGGAPIDASATLPDGEAFEGPEGLRRVLLKQEDRVVRHLAAKLLGYALGRSLEDGDDCTIDRVVAEATENGATTRALVKAVVRSVPFRMIARDPAPPHDAAHENAPDEQSGAKR</sequence>
<dbReference type="Proteomes" id="UP000318741">
    <property type="component" value="Chromosome"/>
</dbReference>
<keyword evidence="9" id="KW-1185">Reference proteome</keyword>
<evidence type="ECO:0000259" key="3">
    <source>
        <dbReference type="Pfam" id="PF07624"/>
    </source>
</evidence>
<dbReference type="RefSeq" id="WP_145361111.1">
    <property type="nucleotide sequence ID" value="NZ_CP036265.1"/>
</dbReference>
<feature type="domain" description="DUF1587" evidence="4">
    <location>
        <begin position="136"/>
        <end position="200"/>
    </location>
</feature>
<evidence type="ECO:0000256" key="2">
    <source>
        <dbReference type="SAM" id="SignalP"/>
    </source>
</evidence>
<dbReference type="InterPro" id="IPR013042">
    <property type="entry name" value="DUF1592"/>
</dbReference>
<name>A0A517PFJ2_9PLAN</name>